<dbReference type="EMBL" id="KV448170">
    <property type="protein sequence ID" value="OAX41837.1"/>
    <property type="molecule type" value="Genomic_DNA"/>
</dbReference>
<dbReference type="Proteomes" id="UP000092154">
    <property type="component" value="Unassembled WGS sequence"/>
</dbReference>
<name>A0A1B7NAC4_9AGAM</name>
<dbReference type="InParanoid" id="A0A1B7NAC4"/>
<accession>A0A1B7NAC4</accession>
<evidence type="ECO:0000313" key="2">
    <source>
        <dbReference type="Proteomes" id="UP000092154"/>
    </source>
</evidence>
<gene>
    <name evidence="1" type="ORF">K503DRAFT_767329</name>
</gene>
<organism evidence="1 2">
    <name type="scientific">Rhizopogon vinicolor AM-OR11-026</name>
    <dbReference type="NCBI Taxonomy" id="1314800"/>
    <lineage>
        <taxon>Eukaryota</taxon>
        <taxon>Fungi</taxon>
        <taxon>Dikarya</taxon>
        <taxon>Basidiomycota</taxon>
        <taxon>Agaricomycotina</taxon>
        <taxon>Agaricomycetes</taxon>
        <taxon>Agaricomycetidae</taxon>
        <taxon>Boletales</taxon>
        <taxon>Suillineae</taxon>
        <taxon>Rhizopogonaceae</taxon>
        <taxon>Rhizopogon</taxon>
    </lineage>
</organism>
<reference evidence="1 2" key="1">
    <citation type="submission" date="2016-06" db="EMBL/GenBank/DDBJ databases">
        <title>Comparative genomics of the ectomycorrhizal sister species Rhizopogon vinicolor and Rhizopogon vesiculosus (Basidiomycota: Boletales) reveals a divergence of the mating type B locus.</title>
        <authorList>
            <consortium name="DOE Joint Genome Institute"/>
            <person name="Mujic A.B."/>
            <person name="Kuo A."/>
            <person name="Tritt A."/>
            <person name="Lipzen A."/>
            <person name="Chen C."/>
            <person name="Johnson J."/>
            <person name="Sharma A."/>
            <person name="Barry K."/>
            <person name="Grigoriev I.V."/>
            <person name="Spatafora J.W."/>
        </authorList>
    </citation>
    <scope>NUCLEOTIDE SEQUENCE [LARGE SCALE GENOMIC DNA]</scope>
    <source>
        <strain evidence="1 2">AM-OR11-026</strain>
    </source>
</reference>
<dbReference type="AlphaFoldDB" id="A0A1B7NAC4"/>
<keyword evidence="2" id="KW-1185">Reference proteome</keyword>
<sequence>MSRGELREWVGNLAASSSEGLEDGCNYGTVAKNSGNTTSSKRYRRKIVIKVGCEDPRESEG</sequence>
<proteinExistence type="predicted"/>
<evidence type="ECO:0000313" key="1">
    <source>
        <dbReference type="EMBL" id="OAX41837.1"/>
    </source>
</evidence>
<protein>
    <submittedName>
        <fullName evidence="1">Uncharacterized protein</fullName>
    </submittedName>
</protein>